<dbReference type="AlphaFoldDB" id="A0A645DKX3"/>
<comment type="caution">
    <text evidence="1">The sequence shown here is derived from an EMBL/GenBank/DDBJ whole genome shotgun (WGS) entry which is preliminary data.</text>
</comment>
<reference evidence="1" key="1">
    <citation type="submission" date="2019-08" db="EMBL/GenBank/DDBJ databases">
        <authorList>
            <person name="Kucharzyk K."/>
            <person name="Murdoch R.W."/>
            <person name="Higgins S."/>
            <person name="Loffler F."/>
        </authorList>
    </citation>
    <scope>NUCLEOTIDE SEQUENCE</scope>
</reference>
<protein>
    <submittedName>
        <fullName evidence="1">Uncharacterized protein</fullName>
    </submittedName>
</protein>
<evidence type="ECO:0000313" key="1">
    <source>
        <dbReference type="EMBL" id="MPM89202.1"/>
    </source>
</evidence>
<sequence>MDAAHVVAHAANGRCAGGGDIHRQCELLRRNVACHAFGLHRVLVLAFALHRQRNAPVAAAVSHHAGQFGRALENGDRGTCRSLARERGRGVVGGTAVGDRAGDRTNVVQHLLHHQFQIFRIDGEAQGIAGLAHIACGVSQRHGDVVLAIFQAGCWRERPLAVAVDGSGADHLAIVGNLYHRAWLASALELRQGVVGRLARDDGACLVADIVDSHWHLRLSGCAGVHQHRILPCGEAFLASDVCCCSEQVVRAVGERRDLQAPLTAFTHQNLANEHRLAAFDSVEHLDRGASLCRARQRRSGVVRSDTLLDVANDLADVVFHVLNSRRLRLWALEGEVHGRSDRSRVARDVSRSRLEGVRSLAQSHFGLERP</sequence>
<proteinExistence type="predicted"/>
<accession>A0A645DKX3</accession>
<name>A0A645DKX3_9ZZZZ</name>
<dbReference type="EMBL" id="VSSQ01036671">
    <property type="protein sequence ID" value="MPM89202.1"/>
    <property type="molecule type" value="Genomic_DNA"/>
</dbReference>
<organism evidence="1">
    <name type="scientific">bioreactor metagenome</name>
    <dbReference type="NCBI Taxonomy" id="1076179"/>
    <lineage>
        <taxon>unclassified sequences</taxon>
        <taxon>metagenomes</taxon>
        <taxon>ecological metagenomes</taxon>
    </lineage>
</organism>
<gene>
    <name evidence="1" type="ORF">SDC9_136310</name>
</gene>